<sequence>MRQPKRCICQNWVKIGDAGNNAPISRRDGDGDNSLVCRISEALVEDSCIKHPQITDSASVLNAYGDFLITLQFPRQPNNVQTISLKIPTKEHTSRPKTFRCHMEIRRYDPTQGTLSCCLDNLLGHCREYF</sequence>
<reference evidence="1" key="1">
    <citation type="submission" date="2019-02" db="EMBL/GenBank/DDBJ databases">
        <authorList>
            <person name="Gruber-Vodicka R. H."/>
            <person name="Seah K. B. B."/>
        </authorList>
    </citation>
    <scope>NUCLEOTIDE SEQUENCE</scope>
    <source>
        <strain evidence="1">BECK_S313</strain>
    </source>
</reference>
<dbReference type="EMBL" id="CAADFK010000114">
    <property type="protein sequence ID" value="VFK17307.1"/>
    <property type="molecule type" value="Genomic_DNA"/>
</dbReference>
<name>A0A450WJU6_9GAMM</name>
<proteinExistence type="predicted"/>
<organism evidence="1">
    <name type="scientific">Candidatus Kentrum sp. LPFa</name>
    <dbReference type="NCBI Taxonomy" id="2126335"/>
    <lineage>
        <taxon>Bacteria</taxon>
        <taxon>Pseudomonadati</taxon>
        <taxon>Pseudomonadota</taxon>
        <taxon>Gammaproteobacteria</taxon>
        <taxon>Candidatus Kentrum</taxon>
    </lineage>
</organism>
<protein>
    <submittedName>
        <fullName evidence="1">Uncharacterized protein</fullName>
    </submittedName>
</protein>
<gene>
    <name evidence="1" type="ORF">BECKLPF1236B_GA0070989_11145</name>
</gene>
<accession>A0A450WJU6</accession>
<dbReference type="AlphaFoldDB" id="A0A450WJU6"/>
<evidence type="ECO:0000313" key="1">
    <source>
        <dbReference type="EMBL" id="VFK17307.1"/>
    </source>
</evidence>